<accession>A0A5J4ST72</accession>
<name>A0A5J4ST72_9ZZZZ</name>
<proteinExistence type="predicted"/>
<dbReference type="EMBL" id="SNRY01000067">
    <property type="protein sequence ID" value="KAA6348460.1"/>
    <property type="molecule type" value="Genomic_DNA"/>
</dbReference>
<dbReference type="AlphaFoldDB" id="A0A5J4ST72"/>
<gene>
    <name evidence="1" type="ORF">EZS27_004060</name>
</gene>
<reference evidence="1" key="1">
    <citation type="submission" date="2019-03" db="EMBL/GenBank/DDBJ databases">
        <title>Single cell metagenomics reveals metabolic interactions within the superorganism composed of flagellate Streblomastix strix and complex community of Bacteroidetes bacteria on its surface.</title>
        <authorList>
            <person name="Treitli S.C."/>
            <person name="Kolisko M."/>
            <person name="Husnik F."/>
            <person name="Keeling P."/>
            <person name="Hampl V."/>
        </authorList>
    </citation>
    <scope>NUCLEOTIDE SEQUENCE</scope>
    <source>
        <strain evidence="1">STM</strain>
    </source>
</reference>
<organism evidence="1">
    <name type="scientific">termite gut metagenome</name>
    <dbReference type="NCBI Taxonomy" id="433724"/>
    <lineage>
        <taxon>unclassified sequences</taxon>
        <taxon>metagenomes</taxon>
        <taxon>organismal metagenomes</taxon>
    </lineage>
</organism>
<protein>
    <submittedName>
        <fullName evidence="1">Uncharacterized protein</fullName>
    </submittedName>
</protein>
<sequence>MYIDIDKLQYFSIHHIASEDALLIASCLNKSQNNRMVRLGKKLTIEVAKSIAENQNNKAPVS</sequence>
<evidence type="ECO:0000313" key="1">
    <source>
        <dbReference type="EMBL" id="KAA6348460.1"/>
    </source>
</evidence>
<comment type="caution">
    <text evidence="1">The sequence shown here is derived from an EMBL/GenBank/DDBJ whole genome shotgun (WGS) entry which is preliminary data.</text>
</comment>